<name>A0ABD1KFT5_9TELE</name>
<evidence type="ECO:0000256" key="4">
    <source>
        <dbReference type="ARBA" id="ARBA00022729"/>
    </source>
</evidence>
<dbReference type="SMART" id="SM00110">
    <property type="entry name" value="C1Q"/>
    <property type="match status" value="1"/>
</dbReference>
<feature type="compositionally biased region" description="Low complexity" evidence="7">
    <location>
        <begin position="44"/>
        <end position="54"/>
    </location>
</feature>
<evidence type="ECO:0000256" key="1">
    <source>
        <dbReference type="ARBA" id="ARBA00004498"/>
    </source>
</evidence>
<dbReference type="PANTHER" id="PTHR15427:SF51">
    <property type="entry name" value="OTOLIN 1"/>
    <property type="match status" value="1"/>
</dbReference>
<dbReference type="PROSITE" id="PS50871">
    <property type="entry name" value="C1Q"/>
    <property type="match status" value="1"/>
</dbReference>
<proteinExistence type="predicted"/>
<dbReference type="Pfam" id="PF00386">
    <property type="entry name" value="C1q"/>
    <property type="match status" value="1"/>
</dbReference>
<dbReference type="InterPro" id="IPR001073">
    <property type="entry name" value="C1q_dom"/>
</dbReference>
<feature type="region of interest" description="Disordered" evidence="7">
    <location>
        <begin position="141"/>
        <end position="342"/>
    </location>
</feature>
<feature type="compositionally biased region" description="Basic and acidic residues" evidence="7">
    <location>
        <begin position="214"/>
        <end position="229"/>
    </location>
</feature>
<feature type="compositionally biased region" description="Low complexity" evidence="7">
    <location>
        <begin position="147"/>
        <end position="160"/>
    </location>
</feature>
<evidence type="ECO:0000256" key="6">
    <source>
        <dbReference type="ARBA" id="ARBA00023180"/>
    </source>
</evidence>
<keyword evidence="4" id="KW-0732">Signal</keyword>
<organism evidence="9 10">
    <name type="scientific">Coilia grayii</name>
    <name type="common">Gray's grenadier anchovy</name>
    <dbReference type="NCBI Taxonomy" id="363190"/>
    <lineage>
        <taxon>Eukaryota</taxon>
        <taxon>Metazoa</taxon>
        <taxon>Chordata</taxon>
        <taxon>Craniata</taxon>
        <taxon>Vertebrata</taxon>
        <taxon>Euteleostomi</taxon>
        <taxon>Actinopterygii</taxon>
        <taxon>Neopterygii</taxon>
        <taxon>Teleostei</taxon>
        <taxon>Clupei</taxon>
        <taxon>Clupeiformes</taxon>
        <taxon>Clupeoidei</taxon>
        <taxon>Engraulidae</taxon>
        <taxon>Coilinae</taxon>
        <taxon>Coilia</taxon>
    </lineage>
</organism>
<keyword evidence="5" id="KW-0176">Collagen</keyword>
<evidence type="ECO:0000259" key="8">
    <source>
        <dbReference type="PROSITE" id="PS50871"/>
    </source>
</evidence>
<dbReference type="InterPro" id="IPR008160">
    <property type="entry name" value="Collagen"/>
</dbReference>
<dbReference type="SUPFAM" id="SSF49842">
    <property type="entry name" value="TNF-like"/>
    <property type="match status" value="1"/>
</dbReference>
<evidence type="ECO:0000256" key="3">
    <source>
        <dbReference type="ARBA" id="ARBA00022530"/>
    </source>
</evidence>
<comment type="subcellular location">
    <subcellularLocation>
        <location evidence="1">Secreted</location>
        <location evidence="1">Extracellular space</location>
        <location evidence="1">Extracellular matrix</location>
    </subcellularLocation>
</comment>
<protein>
    <recommendedName>
        <fullName evidence="8">C1q domain-containing protein</fullName>
    </recommendedName>
</protein>
<keyword evidence="3" id="KW-0272">Extracellular matrix</keyword>
<keyword evidence="2" id="KW-0964">Secreted</keyword>
<dbReference type="GO" id="GO:0005581">
    <property type="term" value="C:collagen trimer"/>
    <property type="evidence" value="ECO:0007669"/>
    <property type="project" value="UniProtKB-KW"/>
</dbReference>
<feature type="compositionally biased region" description="Basic and acidic residues" evidence="7">
    <location>
        <begin position="246"/>
        <end position="266"/>
    </location>
</feature>
<dbReference type="EMBL" id="JBHFQA010000006">
    <property type="protein sequence ID" value="KAL2097970.1"/>
    <property type="molecule type" value="Genomic_DNA"/>
</dbReference>
<accession>A0ABD1KFT5</accession>
<dbReference type="Pfam" id="PF01391">
    <property type="entry name" value="Collagen"/>
    <property type="match status" value="2"/>
</dbReference>
<dbReference type="InterPro" id="IPR008983">
    <property type="entry name" value="Tumour_necrosis_fac-like_dom"/>
</dbReference>
<gene>
    <name evidence="9" type="ORF">ACEWY4_007177</name>
</gene>
<evidence type="ECO:0000256" key="7">
    <source>
        <dbReference type="SAM" id="MobiDB-lite"/>
    </source>
</evidence>
<feature type="compositionally biased region" description="Basic residues" evidence="7">
    <location>
        <begin position="12"/>
        <end position="23"/>
    </location>
</feature>
<feature type="domain" description="C1q" evidence="8">
    <location>
        <begin position="346"/>
        <end position="483"/>
    </location>
</feature>
<evidence type="ECO:0000313" key="10">
    <source>
        <dbReference type="Proteomes" id="UP001591681"/>
    </source>
</evidence>
<evidence type="ECO:0000256" key="2">
    <source>
        <dbReference type="ARBA" id="ARBA00022525"/>
    </source>
</evidence>
<dbReference type="InterPro" id="IPR050392">
    <property type="entry name" value="Collagen/C1q_domain"/>
</dbReference>
<dbReference type="Proteomes" id="UP001591681">
    <property type="component" value="Unassembled WGS sequence"/>
</dbReference>
<dbReference type="Gene3D" id="2.60.120.40">
    <property type="match status" value="1"/>
</dbReference>
<dbReference type="FunFam" id="2.60.120.40:FF:000001">
    <property type="entry name" value="Complement C1q B chain"/>
    <property type="match status" value="1"/>
</dbReference>
<comment type="caution">
    <text evidence="9">The sequence shown here is derived from an EMBL/GenBank/DDBJ whole genome shotgun (WGS) entry which is preliminary data.</text>
</comment>
<keyword evidence="6" id="KW-0325">Glycoprotein</keyword>
<sequence>MAIQTSAARTTRWPKTKHTKKPPRGGSGPVQGVPPRHGVHQVATTSPSSTAGTEETTESMMDGYSPSPTDSTTYSIDAYSTDYHTEAMVPAGVGAENYTLDYNECFFNFCECCPPEKGPPGPVGERGPPAKQVMICVMAGPPGETGQSGPIGPAGPAGVPGTPGPPGNKGEKGDHGEAGVPGIPGIPGRPGDKGGPGPSGIRGDTGPPGMKGAQGEKGDRGELGIKGEKGALGPVGEMGAPGLDGMKGEQGEKGEVGECLPGEKGEIGPPGPKGEAGIPGRNGTQGPPGVDGLQGEAGPPGVKGDTGPMGPPGPPGLRGIPGAKGTRGPKGPRGQRGLKGAKGDNAVQIRSAFSVGLFPSRSFPPPGLPVKFDKVFYNEEGHWDPESSKFNCSYSGVYVFSYHITVRNRPLRAALVVNGVRKLRTRDSLYGQDIDQASNLAVFRLAYGDQVWLETLRDWNGVYSSSEDDSTFSGFLLYADPVN</sequence>
<keyword evidence="10" id="KW-1185">Reference proteome</keyword>
<dbReference type="PRINTS" id="PR00007">
    <property type="entry name" value="COMPLEMNTC1Q"/>
</dbReference>
<dbReference type="AlphaFoldDB" id="A0ABD1KFT5"/>
<evidence type="ECO:0000313" key="9">
    <source>
        <dbReference type="EMBL" id="KAL2097970.1"/>
    </source>
</evidence>
<evidence type="ECO:0000256" key="5">
    <source>
        <dbReference type="ARBA" id="ARBA00023119"/>
    </source>
</evidence>
<reference evidence="9 10" key="1">
    <citation type="submission" date="2024-09" db="EMBL/GenBank/DDBJ databases">
        <title>A chromosome-level genome assembly of Gray's grenadier anchovy, Coilia grayii.</title>
        <authorList>
            <person name="Fu Z."/>
        </authorList>
    </citation>
    <scope>NUCLEOTIDE SEQUENCE [LARGE SCALE GENOMIC DNA]</scope>
    <source>
        <strain evidence="9">G4</strain>
        <tissue evidence="9">Muscle</tissue>
    </source>
</reference>
<feature type="region of interest" description="Disordered" evidence="7">
    <location>
        <begin position="1"/>
        <end position="70"/>
    </location>
</feature>
<dbReference type="PANTHER" id="PTHR15427">
    <property type="entry name" value="EMILIN ELASTIN MICROFIBRIL INTERFACE-LOCATED PROTEIN ELASTIN MICROFIBRIL INTERFACER"/>
    <property type="match status" value="1"/>
</dbReference>